<sequence>MALATSADTCGATDPADTVRTAMFRFDPVPESAGKARRAARTVLTSWDLHALTEDVDLVVSELVTNALLHTGCGADGALQPVLLELECSSGALTCRVVDSSPLPPLPEQADHNAESGRGLILVEALASAWDWEDLPDGKAVWARFLVRAT</sequence>
<dbReference type="GO" id="GO:0005524">
    <property type="term" value="F:ATP binding"/>
    <property type="evidence" value="ECO:0007669"/>
    <property type="project" value="UniProtKB-KW"/>
</dbReference>
<comment type="caution">
    <text evidence="3">The sequence shown here is derived from an EMBL/GenBank/DDBJ whole genome shotgun (WGS) entry which is preliminary data.</text>
</comment>
<evidence type="ECO:0000256" key="1">
    <source>
        <dbReference type="ARBA" id="ARBA00022527"/>
    </source>
</evidence>
<organism evidence="3 4">
    <name type="scientific">Actinospica durhamensis</name>
    <dbReference type="NCBI Taxonomy" id="1508375"/>
    <lineage>
        <taxon>Bacteria</taxon>
        <taxon>Bacillati</taxon>
        <taxon>Actinomycetota</taxon>
        <taxon>Actinomycetes</taxon>
        <taxon>Catenulisporales</taxon>
        <taxon>Actinospicaceae</taxon>
        <taxon>Actinospica</taxon>
    </lineage>
</organism>
<evidence type="ECO:0000313" key="4">
    <source>
        <dbReference type="Proteomes" id="UP000675781"/>
    </source>
</evidence>
<dbReference type="CDD" id="cd16936">
    <property type="entry name" value="HATPase_RsbW-like"/>
    <property type="match status" value="1"/>
</dbReference>
<evidence type="ECO:0000313" key="3">
    <source>
        <dbReference type="EMBL" id="MBR7834161.1"/>
    </source>
</evidence>
<dbReference type="InterPro" id="IPR003594">
    <property type="entry name" value="HATPase_dom"/>
</dbReference>
<accession>A0A941ITA8</accession>
<dbReference type="Gene3D" id="3.30.565.10">
    <property type="entry name" value="Histidine kinase-like ATPase, C-terminal domain"/>
    <property type="match status" value="1"/>
</dbReference>
<feature type="domain" description="Histidine kinase/HSP90-like ATPase" evidence="2">
    <location>
        <begin position="30"/>
        <end position="144"/>
    </location>
</feature>
<keyword evidence="3" id="KW-0067">ATP-binding</keyword>
<dbReference type="Pfam" id="PF13581">
    <property type="entry name" value="HATPase_c_2"/>
    <property type="match status" value="1"/>
</dbReference>
<keyword evidence="1" id="KW-0723">Serine/threonine-protein kinase</keyword>
<dbReference type="RefSeq" id="WP_212528680.1">
    <property type="nucleotide sequence ID" value="NZ_JAGSOG010000049.1"/>
</dbReference>
<gene>
    <name evidence="3" type="ORF">KDL01_12875</name>
</gene>
<dbReference type="SUPFAM" id="SSF55874">
    <property type="entry name" value="ATPase domain of HSP90 chaperone/DNA topoisomerase II/histidine kinase"/>
    <property type="match status" value="1"/>
</dbReference>
<protein>
    <submittedName>
        <fullName evidence="3">ATP-binding protein</fullName>
    </submittedName>
</protein>
<name>A0A941ITA8_9ACTN</name>
<keyword evidence="1" id="KW-0418">Kinase</keyword>
<reference evidence="3" key="1">
    <citation type="submission" date="2021-04" db="EMBL/GenBank/DDBJ databases">
        <title>Genome based classification of Actinospica acidithermotolerans sp. nov., an actinobacterium isolated from an Indonesian hot spring.</title>
        <authorList>
            <person name="Kusuma A.B."/>
            <person name="Putra K.E."/>
            <person name="Nafisah S."/>
            <person name="Loh J."/>
            <person name="Nouioui I."/>
            <person name="Goodfellow M."/>
        </authorList>
    </citation>
    <scope>NUCLEOTIDE SEQUENCE</scope>
    <source>
        <strain evidence="3">CSCA 57</strain>
    </source>
</reference>
<keyword evidence="4" id="KW-1185">Reference proteome</keyword>
<dbReference type="AlphaFoldDB" id="A0A941ITA8"/>
<dbReference type="InterPro" id="IPR036890">
    <property type="entry name" value="HATPase_C_sf"/>
</dbReference>
<evidence type="ECO:0000259" key="2">
    <source>
        <dbReference type="Pfam" id="PF13581"/>
    </source>
</evidence>
<dbReference type="InterPro" id="IPR050267">
    <property type="entry name" value="Anti-sigma-factor_SerPK"/>
</dbReference>
<keyword evidence="1" id="KW-0808">Transferase</keyword>
<dbReference type="GO" id="GO:0004674">
    <property type="term" value="F:protein serine/threonine kinase activity"/>
    <property type="evidence" value="ECO:0007669"/>
    <property type="project" value="UniProtKB-KW"/>
</dbReference>
<keyword evidence="3" id="KW-0547">Nucleotide-binding</keyword>
<dbReference type="PANTHER" id="PTHR35526">
    <property type="entry name" value="ANTI-SIGMA-F FACTOR RSBW-RELATED"/>
    <property type="match status" value="1"/>
</dbReference>
<proteinExistence type="predicted"/>
<dbReference type="EMBL" id="JAGSOG010000049">
    <property type="protein sequence ID" value="MBR7834161.1"/>
    <property type="molecule type" value="Genomic_DNA"/>
</dbReference>
<dbReference type="Proteomes" id="UP000675781">
    <property type="component" value="Unassembled WGS sequence"/>
</dbReference>
<dbReference type="PANTHER" id="PTHR35526:SF3">
    <property type="entry name" value="ANTI-SIGMA-F FACTOR RSBW"/>
    <property type="match status" value="1"/>
</dbReference>